<protein>
    <submittedName>
        <fullName evidence="3">Amidohydrolase</fullName>
    </submittedName>
</protein>
<dbReference type="Gene3D" id="3.20.20.140">
    <property type="entry name" value="Metal-dependent hydrolases"/>
    <property type="match status" value="2"/>
</dbReference>
<dbReference type="GO" id="GO:0019748">
    <property type="term" value="P:secondary metabolic process"/>
    <property type="evidence" value="ECO:0007669"/>
    <property type="project" value="TreeGrafter"/>
</dbReference>
<sequence length="262" mass="28883">MRLTVDVHAHVLLPKVEAVVAGRSRPAAAQEVEARRQGPVALAVNGTMLREPRSRPTDVSARLAAMDAQGVDVQGVDVQLVSPSPSHYHYWADEKRNEEISSHVTGRELSDTVYETFWSRVEKTGTLVFLHSWLHPRRTSRPVVPVRHCRPADREHCRPLAPHLLGGVGPRPELKLTAAQGGGCLPTHIGRSDHAWTARSDVGAGCARLHHCRRRRPGPPGLRLPLRHGHRRPRRRSACRPLPDADFDAVRGGNAAALLNLT</sequence>
<dbReference type="EMBL" id="BNAT01000048">
    <property type="protein sequence ID" value="GHE59059.1"/>
    <property type="molecule type" value="Genomic_DNA"/>
</dbReference>
<comment type="caution">
    <text evidence="3">The sequence shown here is derived from an EMBL/GenBank/DDBJ whole genome shotgun (WGS) entry which is preliminary data.</text>
</comment>
<name>A0A918ZL97_9ACTN</name>
<feature type="region of interest" description="Disordered" evidence="2">
    <location>
        <begin position="217"/>
        <end position="240"/>
    </location>
</feature>
<dbReference type="GO" id="GO:0016831">
    <property type="term" value="F:carboxy-lyase activity"/>
    <property type="evidence" value="ECO:0007669"/>
    <property type="project" value="InterPro"/>
</dbReference>
<dbReference type="InterPro" id="IPR032465">
    <property type="entry name" value="ACMSD"/>
</dbReference>
<accession>A0A918ZL97</accession>
<reference evidence="3" key="1">
    <citation type="journal article" date="2014" name="Int. J. Syst. Evol. Microbiol.">
        <title>Complete genome sequence of Corynebacterium casei LMG S-19264T (=DSM 44701T), isolated from a smear-ripened cheese.</title>
        <authorList>
            <consortium name="US DOE Joint Genome Institute (JGI-PGF)"/>
            <person name="Walter F."/>
            <person name="Albersmeier A."/>
            <person name="Kalinowski J."/>
            <person name="Ruckert C."/>
        </authorList>
    </citation>
    <scope>NUCLEOTIDE SEQUENCE</scope>
    <source>
        <strain evidence="3">CGMCC 4.7403</strain>
    </source>
</reference>
<dbReference type="GO" id="GO:0005737">
    <property type="term" value="C:cytoplasm"/>
    <property type="evidence" value="ECO:0007669"/>
    <property type="project" value="TreeGrafter"/>
</dbReference>
<keyword evidence="4" id="KW-1185">Reference proteome</keyword>
<organism evidence="3 4">
    <name type="scientific">Streptomyces capitiformicae</name>
    <dbReference type="NCBI Taxonomy" id="2014920"/>
    <lineage>
        <taxon>Bacteria</taxon>
        <taxon>Bacillati</taxon>
        <taxon>Actinomycetota</taxon>
        <taxon>Actinomycetes</taxon>
        <taxon>Kitasatosporales</taxon>
        <taxon>Streptomycetaceae</taxon>
        <taxon>Streptomyces</taxon>
    </lineage>
</organism>
<dbReference type="Proteomes" id="UP000603227">
    <property type="component" value="Unassembled WGS sequence"/>
</dbReference>
<dbReference type="PANTHER" id="PTHR21240">
    <property type="entry name" value="2-AMINO-3-CARBOXYLMUCONATE-6-SEMIALDEHYDE DECARBOXYLASE"/>
    <property type="match status" value="1"/>
</dbReference>
<feature type="compositionally biased region" description="Basic residues" evidence="2">
    <location>
        <begin position="225"/>
        <end position="238"/>
    </location>
</feature>
<dbReference type="InterPro" id="IPR032466">
    <property type="entry name" value="Metal_Hydrolase"/>
</dbReference>
<evidence type="ECO:0000313" key="3">
    <source>
        <dbReference type="EMBL" id="GHE59059.1"/>
    </source>
</evidence>
<evidence type="ECO:0000256" key="2">
    <source>
        <dbReference type="SAM" id="MobiDB-lite"/>
    </source>
</evidence>
<dbReference type="PANTHER" id="PTHR21240:SF28">
    <property type="entry name" value="ISO-OROTATE DECARBOXYLASE (EUROFUNG)"/>
    <property type="match status" value="1"/>
</dbReference>
<reference evidence="3" key="2">
    <citation type="submission" date="2020-09" db="EMBL/GenBank/DDBJ databases">
        <authorList>
            <person name="Sun Q."/>
            <person name="Zhou Y."/>
        </authorList>
    </citation>
    <scope>NUCLEOTIDE SEQUENCE</scope>
    <source>
        <strain evidence="3">CGMCC 4.7403</strain>
    </source>
</reference>
<gene>
    <name evidence="3" type="ORF">GCM10017771_82150</name>
</gene>
<dbReference type="AlphaFoldDB" id="A0A918ZL97"/>
<evidence type="ECO:0000256" key="1">
    <source>
        <dbReference type="ARBA" id="ARBA00023239"/>
    </source>
</evidence>
<dbReference type="SUPFAM" id="SSF51556">
    <property type="entry name" value="Metallo-dependent hydrolases"/>
    <property type="match status" value="1"/>
</dbReference>
<proteinExistence type="predicted"/>
<evidence type="ECO:0000313" key="4">
    <source>
        <dbReference type="Proteomes" id="UP000603227"/>
    </source>
</evidence>
<keyword evidence="1" id="KW-0456">Lyase</keyword>